<organism evidence="2 3">
    <name type="scientific">Dichotomopilus funicola</name>
    <dbReference type="NCBI Taxonomy" id="1934379"/>
    <lineage>
        <taxon>Eukaryota</taxon>
        <taxon>Fungi</taxon>
        <taxon>Dikarya</taxon>
        <taxon>Ascomycota</taxon>
        <taxon>Pezizomycotina</taxon>
        <taxon>Sordariomycetes</taxon>
        <taxon>Sordariomycetidae</taxon>
        <taxon>Sordariales</taxon>
        <taxon>Chaetomiaceae</taxon>
        <taxon>Dichotomopilus</taxon>
    </lineage>
</organism>
<dbReference type="Gene3D" id="3.30.450.30">
    <property type="entry name" value="Dynein light chain 2a, cytoplasmic"/>
    <property type="match status" value="1"/>
</dbReference>
<proteinExistence type="predicted"/>
<dbReference type="RefSeq" id="XP_062638573.1">
    <property type="nucleotide sequence ID" value="XM_062776730.1"/>
</dbReference>
<evidence type="ECO:0000313" key="3">
    <source>
        <dbReference type="Proteomes" id="UP001302676"/>
    </source>
</evidence>
<feature type="region of interest" description="Disordered" evidence="1">
    <location>
        <begin position="124"/>
        <end position="187"/>
    </location>
</feature>
<name>A0AAN6V5K6_9PEZI</name>
<reference evidence="2" key="2">
    <citation type="submission" date="2023-05" db="EMBL/GenBank/DDBJ databases">
        <authorList>
            <consortium name="Lawrence Berkeley National Laboratory"/>
            <person name="Steindorff A."/>
            <person name="Hensen N."/>
            <person name="Bonometti L."/>
            <person name="Westerberg I."/>
            <person name="Brannstrom I.O."/>
            <person name="Guillou S."/>
            <person name="Cros-Aarteil S."/>
            <person name="Calhoun S."/>
            <person name="Haridas S."/>
            <person name="Kuo A."/>
            <person name="Mondo S."/>
            <person name="Pangilinan J."/>
            <person name="Riley R."/>
            <person name="Labutti K."/>
            <person name="Andreopoulos B."/>
            <person name="Lipzen A."/>
            <person name="Chen C."/>
            <person name="Yanf M."/>
            <person name="Daum C."/>
            <person name="Ng V."/>
            <person name="Clum A."/>
            <person name="Ohm R."/>
            <person name="Martin F."/>
            <person name="Silar P."/>
            <person name="Natvig D."/>
            <person name="Lalanne C."/>
            <person name="Gautier V."/>
            <person name="Ament-Velasquez S.L."/>
            <person name="Kruys A."/>
            <person name="Hutchinson M.I."/>
            <person name="Powell A.J."/>
            <person name="Barry K."/>
            <person name="Miller A.N."/>
            <person name="Grigoriev I.V."/>
            <person name="Debuchy R."/>
            <person name="Gladieux P."/>
            <person name="Thoren M.H."/>
            <person name="Johannesson H."/>
        </authorList>
    </citation>
    <scope>NUCLEOTIDE SEQUENCE</scope>
    <source>
        <strain evidence="2">CBS 141.50</strain>
    </source>
</reference>
<gene>
    <name evidence="2" type="ORF">C8A04DRAFT_10821</name>
</gene>
<feature type="region of interest" description="Disordered" evidence="1">
    <location>
        <begin position="62"/>
        <end position="96"/>
    </location>
</feature>
<reference evidence="2" key="1">
    <citation type="journal article" date="2023" name="Mol. Phylogenet. Evol.">
        <title>Genome-scale phylogeny and comparative genomics of the fungal order Sordariales.</title>
        <authorList>
            <person name="Hensen N."/>
            <person name="Bonometti L."/>
            <person name="Westerberg I."/>
            <person name="Brannstrom I.O."/>
            <person name="Guillou S."/>
            <person name="Cros-Aarteil S."/>
            <person name="Calhoun S."/>
            <person name="Haridas S."/>
            <person name="Kuo A."/>
            <person name="Mondo S."/>
            <person name="Pangilinan J."/>
            <person name="Riley R."/>
            <person name="LaButti K."/>
            <person name="Andreopoulos B."/>
            <person name="Lipzen A."/>
            <person name="Chen C."/>
            <person name="Yan M."/>
            <person name="Daum C."/>
            <person name="Ng V."/>
            <person name="Clum A."/>
            <person name="Steindorff A."/>
            <person name="Ohm R.A."/>
            <person name="Martin F."/>
            <person name="Silar P."/>
            <person name="Natvig D.O."/>
            <person name="Lalanne C."/>
            <person name="Gautier V."/>
            <person name="Ament-Velasquez S.L."/>
            <person name="Kruys A."/>
            <person name="Hutchinson M.I."/>
            <person name="Powell A.J."/>
            <person name="Barry K."/>
            <person name="Miller A.N."/>
            <person name="Grigoriev I.V."/>
            <person name="Debuchy R."/>
            <person name="Gladieux P."/>
            <person name="Hiltunen Thoren M."/>
            <person name="Johannesson H."/>
        </authorList>
    </citation>
    <scope>NUCLEOTIDE SEQUENCE</scope>
    <source>
        <strain evidence="2">CBS 141.50</strain>
    </source>
</reference>
<dbReference type="Proteomes" id="UP001302676">
    <property type="component" value="Unassembled WGS sequence"/>
</dbReference>
<feature type="compositionally biased region" description="Low complexity" evidence="1">
    <location>
        <begin position="65"/>
        <end position="79"/>
    </location>
</feature>
<accession>A0AAN6V5K6</accession>
<evidence type="ECO:0000256" key="1">
    <source>
        <dbReference type="SAM" id="MobiDB-lite"/>
    </source>
</evidence>
<sequence>MQMPPPPPLLLTKRVTAFLRANLSPHIHSAMLTSPAGSLLAHASNLPSSALRRQAAVAASLFQGPSDTPATSTTNTPAPGGSVRSRKSGKHASPSVTVHLDNGAVFVIRRLRCGMLFICMGGTEGPTASGRVTPTGPAAHHNRRNTTDAHPPQDDDQDTPLTSILSSHTTGAASTTTSSTSATATTPTAAAASLMRRQVDELARWLDERLGGLSVPEEGIGLGGGNIELAVR</sequence>
<dbReference type="EMBL" id="MU853570">
    <property type="protein sequence ID" value="KAK4145202.1"/>
    <property type="molecule type" value="Genomic_DNA"/>
</dbReference>
<dbReference type="GeneID" id="87813343"/>
<dbReference type="AlphaFoldDB" id="A0AAN6V5K6"/>
<keyword evidence="3" id="KW-1185">Reference proteome</keyword>
<feature type="compositionally biased region" description="Low complexity" evidence="1">
    <location>
        <begin position="166"/>
        <end position="187"/>
    </location>
</feature>
<evidence type="ECO:0000313" key="2">
    <source>
        <dbReference type="EMBL" id="KAK4145202.1"/>
    </source>
</evidence>
<comment type="caution">
    <text evidence="2">The sequence shown here is derived from an EMBL/GenBank/DDBJ whole genome shotgun (WGS) entry which is preliminary data.</text>
</comment>
<protein>
    <submittedName>
        <fullName evidence="2">Uncharacterized protein</fullName>
    </submittedName>
</protein>